<dbReference type="STRING" id="320771.Cflav_PD4515"/>
<dbReference type="AlphaFoldDB" id="B9XDW1"/>
<dbReference type="Pfam" id="PF07610">
    <property type="entry name" value="DUF1573"/>
    <property type="match status" value="1"/>
</dbReference>
<accession>B9XDW1</accession>
<dbReference type="PANTHER" id="PTHR37833:SF1">
    <property type="entry name" value="SIGNAL PEPTIDE PROTEIN"/>
    <property type="match status" value="1"/>
</dbReference>
<feature type="signal peptide" evidence="1">
    <location>
        <begin position="1"/>
        <end position="27"/>
    </location>
</feature>
<keyword evidence="3" id="KW-1185">Reference proteome</keyword>
<evidence type="ECO:0000313" key="3">
    <source>
        <dbReference type="Proteomes" id="UP000003688"/>
    </source>
</evidence>
<evidence type="ECO:0008006" key="4">
    <source>
        <dbReference type="Google" id="ProtNLM"/>
    </source>
</evidence>
<proteinExistence type="predicted"/>
<dbReference type="InterPro" id="IPR011467">
    <property type="entry name" value="DUF1573"/>
</dbReference>
<evidence type="ECO:0000256" key="1">
    <source>
        <dbReference type="SAM" id="SignalP"/>
    </source>
</evidence>
<feature type="chain" id="PRO_5002893160" description="DUF1573 domain-containing protein" evidence="1">
    <location>
        <begin position="28"/>
        <end position="360"/>
    </location>
</feature>
<dbReference type="PANTHER" id="PTHR37833">
    <property type="entry name" value="LIPOPROTEIN-RELATED"/>
    <property type="match status" value="1"/>
</dbReference>
<dbReference type="Gene3D" id="2.60.40.10">
    <property type="entry name" value="Immunoglobulins"/>
    <property type="match status" value="1"/>
</dbReference>
<protein>
    <recommendedName>
        <fullName evidence="4">DUF1573 domain-containing protein</fullName>
    </recommendedName>
</protein>
<reference evidence="2 3" key="1">
    <citation type="journal article" date="2011" name="J. Bacteriol.">
        <title>Genome sequence of 'Pedosphaera parvula' Ellin514, an aerobic Verrucomicrobial isolate from pasture soil.</title>
        <authorList>
            <person name="Kant R."/>
            <person name="van Passel M.W."/>
            <person name="Sangwan P."/>
            <person name="Palva A."/>
            <person name="Lucas S."/>
            <person name="Copeland A."/>
            <person name="Lapidus A."/>
            <person name="Glavina Del Rio T."/>
            <person name="Dalin E."/>
            <person name="Tice H."/>
            <person name="Bruce D."/>
            <person name="Goodwin L."/>
            <person name="Pitluck S."/>
            <person name="Chertkov O."/>
            <person name="Larimer F.W."/>
            <person name="Land M.L."/>
            <person name="Hauser L."/>
            <person name="Brettin T.S."/>
            <person name="Detter J.C."/>
            <person name="Han S."/>
            <person name="de Vos W.M."/>
            <person name="Janssen P.H."/>
            <person name="Smidt H."/>
        </authorList>
    </citation>
    <scope>NUCLEOTIDE SEQUENCE [LARGE SCALE GENOMIC DNA]</scope>
    <source>
        <strain evidence="2 3">Ellin514</strain>
    </source>
</reference>
<dbReference type="InterPro" id="IPR013783">
    <property type="entry name" value="Ig-like_fold"/>
</dbReference>
<dbReference type="RefSeq" id="WP_007414009.1">
    <property type="nucleotide sequence ID" value="NZ_ABOX02000007.1"/>
</dbReference>
<sequence length="360" mass="38945" precursor="true">MKKPFLMAAFSLAALAGTLGTIGNLKAAESEAPSLRSSSLASLIKGIPEIQFETNFVDLGKTSGGETITGVFKFKNVGGGTLKVEPPVPSCDCTDSKVRPDTLAPGESGEVTYTIKLDHALNGQRYISVRSNDPKTPLVQLTMQIDYTPLYQLTPKALVMVLPAGKDEAQGSFMITRTDNKPLQIDRVTSSEKWISATLAPSTNQQANSNRIRVTLHRPPGPPALFKAAIQMWSSSQPDQALQTMSMSGEILGELAAVPPRFYWVLPDFGKDKSKYPDEALTKKVELTSVLGHEVELKNASSNIKGLSVQITPKGAGKKFEMILKFDELPQEFINGKVTVETSLASLPKMEIPITISVPQ</sequence>
<dbReference type="EMBL" id="ABOX02000007">
    <property type="protein sequence ID" value="EEF61852.1"/>
    <property type="molecule type" value="Genomic_DNA"/>
</dbReference>
<organism evidence="2 3">
    <name type="scientific">Pedosphaera parvula (strain Ellin514)</name>
    <dbReference type="NCBI Taxonomy" id="320771"/>
    <lineage>
        <taxon>Bacteria</taxon>
        <taxon>Pseudomonadati</taxon>
        <taxon>Verrucomicrobiota</taxon>
        <taxon>Pedosphaerae</taxon>
        <taxon>Pedosphaerales</taxon>
        <taxon>Pedosphaeraceae</taxon>
        <taxon>Pedosphaera</taxon>
    </lineage>
</organism>
<gene>
    <name evidence="2" type="ORF">Cflav_PD4515</name>
</gene>
<dbReference type="OrthoDB" id="195247at2"/>
<evidence type="ECO:0000313" key="2">
    <source>
        <dbReference type="EMBL" id="EEF61852.1"/>
    </source>
</evidence>
<comment type="caution">
    <text evidence="2">The sequence shown here is derived from an EMBL/GenBank/DDBJ whole genome shotgun (WGS) entry which is preliminary data.</text>
</comment>
<name>B9XDW1_PEDPL</name>
<keyword evidence="1" id="KW-0732">Signal</keyword>
<dbReference type="Proteomes" id="UP000003688">
    <property type="component" value="Unassembled WGS sequence"/>
</dbReference>